<dbReference type="PANTHER" id="PTHR45631:SF179">
    <property type="entry name" value="PROTEIN KINASE DOMAIN-CONTAINING PROTEIN"/>
    <property type="match status" value="1"/>
</dbReference>
<dbReference type="EMBL" id="JACEFO010001653">
    <property type="protein sequence ID" value="KAF8725793.1"/>
    <property type="molecule type" value="Genomic_DNA"/>
</dbReference>
<evidence type="ECO:0000313" key="9">
    <source>
        <dbReference type="Proteomes" id="UP000636709"/>
    </source>
</evidence>
<dbReference type="InterPro" id="IPR024788">
    <property type="entry name" value="Malectin-like_Carb-bd_dom"/>
</dbReference>
<sequence>MAQQRCGFCLFGCFALRDGRRNQNAEKNCGNVVVAGSRPRRRCHRRGFVNIDCGLPGTANSVDDTTGLSYAPDAAFTDAGSSQNISVAYKTPTLSKRYLNLRSFPSGVRNCYTVRSLEAGLKYLIRAEFKYGNYDGLDKPPSFDLYAGVNFWSTVNVSNPSLYPDGVVSLEAIVVVPDDSVQVCLVNTGSGTPFISSLELRPLKNSLYPQVNETQGLVLLFRFNFGETQSNAIVRYPADPHDRVWPSMVDVFGDGATTIWANISTPNSVNTADDMFEPPSKVMQTAIIPRDGSNTISFSWNSNPQPRDPTPQYIAMMYFSELQLLSSNDTRELSVMINNSDVWWHVFSPGYLLSHSLYTGHNPLPISNKYDVSINATTNSTLPPLINAADVYSLIPTTNVGTDSSDVSVITAIKGEYREQKNWAGDPCSPKIYSWDGLTCSYAISSLSRITGLDLSHDNFTGSIPNALSQLPSLRFLYGNNPNLCTTADSCKLPVKRKSKLAIYIVVPVVFVAVIVSMIGLVFLFVRRKRQGLTSTSNTVKPQNETPMSHVAEPLSPGDAYGQSSLNLENRRFTYKELKTITNNFQHMLGQGGFGKVYDGFLEDGTQAQILTRIHHKNLVSMIGYCKDGQYMALVYEYMSGGTLQEQIAANEHNGKCLTWRQRLRIALDSAHGLEYLHQGCNPPLIHRDVKATNILLNAKLEAKIADFGLSKAFSYDNEANISTNTLVVGAAALDKRLRGEYDVNNVWKVADIALKCTMQAKAQRPTMTDVVAQLQECLALEEGHLTRDGTRGSFYTGSSSDHDLGYNTYVADGQSNKVNQNSTAFEMDHNFGKVPRMGRGPIAR</sequence>
<dbReference type="InterPro" id="IPR008271">
    <property type="entry name" value="Ser/Thr_kinase_AS"/>
</dbReference>
<dbReference type="Gene3D" id="3.30.200.20">
    <property type="entry name" value="Phosphorylase Kinase, domain 1"/>
    <property type="match status" value="2"/>
</dbReference>
<dbReference type="InterPro" id="IPR000719">
    <property type="entry name" value="Prot_kinase_dom"/>
</dbReference>
<feature type="compositionally biased region" description="Polar residues" evidence="5">
    <location>
        <begin position="535"/>
        <end position="547"/>
    </location>
</feature>
<keyword evidence="4 6" id="KW-0472">Membrane</keyword>
<organism evidence="8 9">
    <name type="scientific">Digitaria exilis</name>
    <dbReference type="NCBI Taxonomy" id="1010633"/>
    <lineage>
        <taxon>Eukaryota</taxon>
        <taxon>Viridiplantae</taxon>
        <taxon>Streptophyta</taxon>
        <taxon>Embryophyta</taxon>
        <taxon>Tracheophyta</taxon>
        <taxon>Spermatophyta</taxon>
        <taxon>Magnoliopsida</taxon>
        <taxon>Liliopsida</taxon>
        <taxon>Poales</taxon>
        <taxon>Poaceae</taxon>
        <taxon>PACMAD clade</taxon>
        <taxon>Panicoideae</taxon>
        <taxon>Panicodae</taxon>
        <taxon>Paniceae</taxon>
        <taxon>Anthephorinae</taxon>
        <taxon>Digitaria</taxon>
    </lineage>
</organism>
<comment type="subcellular location">
    <subcellularLocation>
        <location evidence="1">Membrane</location>
        <topology evidence="1">Single-pass membrane protein</topology>
    </subcellularLocation>
</comment>
<dbReference type="InterPro" id="IPR032675">
    <property type="entry name" value="LRR_dom_sf"/>
</dbReference>
<proteinExistence type="predicted"/>
<dbReference type="InterPro" id="IPR011009">
    <property type="entry name" value="Kinase-like_dom_sf"/>
</dbReference>
<dbReference type="Pfam" id="PF12819">
    <property type="entry name" value="Malectin_like"/>
    <property type="match status" value="1"/>
</dbReference>
<evidence type="ECO:0000256" key="4">
    <source>
        <dbReference type="ARBA" id="ARBA00023136"/>
    </source>
</evidence>
<dbReference type="PROSITE" id="PS50011">
    <property type="entry name" value="PROTEIN_KINASE_DOM"/>
    <property type="match status" value="1"/>
</dbReference>
<dbReference type="Proteomes" id="UP000636709">
    <property type="component" value="Unassembled WGS sequence"/>
</dbReference>
<feature type="transmembrane region" description="Helical" evidence="6">
    <location>
        <begin position="501"/>
        <end position="526"/>
    </location>
</feature>
<dbReference type="SUPFAM" id="SSF56112">
    <property type="entry name" value="Protein kinase-like (PK-like)"/>
    <property type="match status" value="1"/>
</dbReference>
<protein>
    <recommendedName>
        <fullName evidence="7">Protein kinase domain-containing protein</fullName>
    </recommendedName>
</protein>
<evidence type="ECO:0000259" key="7">
    <source>
        <dbReference type="PROSITE" id="PS50011"/>
    </source>
</evidence>
<keyword evidence="9" id="KW-1185">Reference proteome</keyword>
<dbReference type="Pfam" id="PF07714">
    <property type="entry name" value="PK_Tyr_Ser-Thr"/>
    <property type="match status" value="1"/>
</dbReference>
<dbReference type="Gene3D" id="1.10.510.10">
    <property type="entry name" value="Transferase(Phosphotransferase) domain 1"/>
    <property type="match status" value="2"/>
</dbReference>
<dbReference type="GO" id="GO:0005524">
    <property type="term" value="F:ATP binding"/>
    <property type="evidence" value="ECO:0007669"/>
    <property type="project" value="InterPro"/>
</dbReference>
<evidence type="ECO:0000256" key="6">
    <source>
        <dbReference type="SAM" id="Phobius"/>
    </source>
</evidence>
<feature type="region of interest" description="Disordered" evidence="5">
    <location>
        <begin position="535"/>
        <end position="554"/>
    </location>
</feature>
<feature type="domain" description="Protein kinase" evidence="7">
    <location>
        <begin position="525"/>
        <end position="845"/>
    </location>
</feature>
<evidence type="ECO:0000256" key="3">
    <source>
        <dbReference type="ARBA" id="ARBA00022989"/>
    </source>
</evidence>
<gene>
    <name evidence="8" type="ORF">HU200_020352</name>
</gene>
<dbReference type="OrthoDB" id="2017114at2759"/>
<name>A0A835KDF0_9POAL</name>
<evidence type="ECO:0000313" key="8">
    <source>
        <dbReference type="EMBL" id="KAF8725793.1"/>
    </source>
</evidence>
<keyword evidence="2 6" id="KW-0812">Transmembrane</keyword>
<accession>A0A835KDF0</accession>
<keyword evidence="3 6" id="KW-1133">Transmembrane helix</keyword>
<dbReference type="SMART" id="SM00220">
    <property type="entry name" value="S_TKc"/>
    <property type="match status" value="1"/>
</dbReference>
<dbReference type="InterPro" id="IPR001245">
    <property type="entry name" value="Ser-Thr/Tyr_kinase_cat_dom"/>
</dbReference>
<dbReference type="Gene3D" id="3.80.10.10">
    <property type="entry name" value="Ribonuclease Inhibitor"/>
    <property type="match status" value="1"/>
</dbReference>
<evidence type="ECO:0000256" key="5">
    <source>
        <dbReference type="SAM" id="MobiDB-lite"/>
    </source>
</evidence>
<dbReference type="AlphaFoldDB" id="A0A835KDF0"/>
<dbReference type="GO" id="GO:0004672">
    <property type="term" value="F:protein kinase activity"/>
    <property type="evidence" value="ECO:0007669"/>
    <property type="project" value="InterPro"/>
</dbReference>
<dbReference type="PROSITE" id="PS00108">
    <property type="entry name" value="PROTEIN_KINASE_ST"/>
    <property type="match status" value="1"/>
</dbReference>
<dbReference type="PANTHER" id="PTHR45631">
    <property type="entry name" value="OS07G0107800 PROTEIN-RELATED"/>
    <property type="match status" value="1"/>
</dbReference>
<dbReference type="GO" id="GO:0016020">
    <property type="term" value="C:membrane"/>
    <property type="evidence" value="ECO:0007669"/>
    <property type="project" value="UniProtKB-SubCell"/>
</dbReference>
<dbReference type="SUPFAM" id="SSF52058">
    <property type="entry name" value="L domain-like"/>
    <property type="match status" value="1"/>
</dbReference>
<comment type="caution">
    <text evidence="8">The sequence shown here is derived from an EMBL/GenBank/DDBJ whole genome shotgun (WGS) entry which is preliminary data.</text>
</comment>
<evidence type="ECO:0000256" key="1">
    <source>
        <dbReference type="ARBA" id="ARBA00004167"/>
    </source>
</evidence>
<evidence type="ECO:0000256" key="2">
    <source>
        <dbReference type="ARBA" id="ARBA00022692"/>
    </source>
</evidence>
<reference evidence="8" key="1">
    <citation type="submission" date="2020-07" db="EMBL/GenBank/DDBJ databases">
        <title>Genome sequence and genetic diversity analysis of an under-domesticated orphan crop, white fonio (Digitaria exilis).</title>
        <authorList>
            <person name="Bennetzen J.L."/>
            <person name="Chen S."/>
            <person name="Ma X."/>
            <person name="Wang X."/>
            <person name="Yssel A.E.J."/>
            <person name="Chaluvadi S.R."/>
            <person name="Johnson M."/>
            <person name="Gangashetty P."/>
            <person name="Hamidou F."/>
            <person name="Sanogo M.D."/>
            <person name="Zwaenepoel A."/>
            <person name="Wallace J."/>
            <person name="Van De Peer Y."/>
            <person name="Van Deynze A."/>
        </authorList>
    </citation>
    <scope>NUCLEOTIDE SEQUENCE</scope>
    <source>
        <tissue evidence="8">Leaves</tissue>
    </source>
</reference>